<dbReference type="EMBL" id="JAUYVI010000001">
    <property type="protein sequence ID" value="MDQ7246306.1"/>
    <property type="molecule type" value="Genomic_DNA"/>
</dbReference>
<dbReference type="InterPro" id="IPR007627">
    <property type="entry name" value="RNA_pol_sigma70_r2"/>
</dbReference>
<dbReference type="InterPro" id="IPR039425">
    <property type="entry name" value="RNA_pol_sigma-70-like"/>
</dbReference>
<keyword evidence="5" id="KW-0804">Transcription</keyword>
<evidence type="ECO:0000256" key="3">
    <source>
        <dbReference type="ARBA" id="ARBA00023082"/>
    </source>
</evidence>
<keyword evidence="2" id="KW-0805">Transcription regulation</keyword>
<dbReference type="RefSeq" id="WP_379953684.1">
    <property type="nucleotide sequence ID" value="NZ_JAUYVI010000001.1"/>
</dbReference>
<evidence type="ECO:0000256" key="4">
    <source>
        <dbReference type="ARBA" id="ARBA00023125"/>
    </source>
</evidence>
<feature type="domain" description="RNA polymerase sigma-70 region 4" evidence="7">
    <location>
        <begin position="133"/>
        <end position="181"/>
    </location>
</feature>
<dbReference type="InterPro" id="IPR014284">
    <property type="entry name" value="RNA_pol_sigma-70_dom"/>
</dbReference>
<dbReference type="InterPro" id="IPR007630">
    <property type="entry name" value="RNA_pol_sigma70_r4"/>
</dbReference>
<dbReference type="Pfam" id="PF04545">
    <property type="entry name" value="Sigma70_r4"/>
    <property type="match status" value="1"/>
</dbReference>
<sequence>MAGSRGKSGDGSAEVALLQRVAAGDRNAFAELYRRLQRPLFGYLMKLVRERDMVEDVLNETMMEVWRQAARFEGRSSVNTWVFSIAHHRAVSRLRKRRESALDEEQANTIEDGAPTPDENAMTGDMSRLLAGLMEQLSFEHREILHLAYYQEFSVQEIADALDLPANTVKTRMFYARQRLKVLLEKSGVEGMVA</sequence>
<accession>A0ABU0YF16</accession>
<evidence type="ECO:0000256" key="1">
    <source>
        <dbReference type="ARBA" id="ARBA00010641"/>
    </source>
</evidence>
<comment type="caution">
    <text evidence="8">The sequence shown here is derived from an EMBL/GenBank/DDBJ whole genome shotgun (WGS) entry which is preliminary data.</text>
</comment>
<dbReference type="InterPro" id="IPR036388">
    <property type="entry name" value="WH-like_DNA-bd_sf"/>
</dbReference>
<organism evidence="8 9">
    <name type="scientific">Dongia sedimenti</name>
    <dbReference type="NCBI Taxonomy" id="3064282"/>
    <lineage>
        <taxon>Bacteria</taxon>
        <taxon>Pseudomonadati</taxon>
        <taxon>Pseudomonadota</taxon>
        <taxon>Alphaproteobacteria</taxon>
        <taxon>Rhodospirillales</taxon>
        <taxon>Dongiaceae</taxon>
        <taxon>Dongia</taxon>
    </lineage>
</organism>
<dbReference type="InterPro" id="IPR013324">
    <property type="entry name" value="RNA_pol_sigma_r3/r4-like"/>
</dbReference>
<keyword evidence="9" id="KW-1185">Reference proteome</keyword>
<dbReference type="SUPFAM" id="SSF88659">
    <property type="entry name" value="Sigma3 and sigma4 domains of RNA polymerase sigma factors"/>
    <property type="match status" value="1"/>
</dbReference>
<evidence type="ECO:0000256" key="5">
    <source>
        <dbReference type="ARBA" id="ARBA00023163"/>
    </source>
</evidence>
<dbReference type="SUPFAM" id="SSF88946">
    <property type="entry name" value="Sigma2 domain of RNA polymerase sigma factors"/>
    <property type="match status" value="1"/>
</dbReference>
<dbReference type="Proteomes" id="UP001230156">
    <property type="component" value="Unassembled WGS sequence"/>
</dbReference>
<dbReference type="PANTHER" id="PTHR43133">
    <property type="entry name" value="RNA POLYMERASE ECF-TYPE SIGMA FACTO"/>
    <property type="match status" value="1"/>
</dbReference>
<name>A0ABU0YF16_9PROT</name>
<dbReference type="InterPro" id="IPR013325">
    <property type="entry name" value="RNA_pol_sigma_r2"/>
</dbReference>
<protein>
    <submittedName>
        <fullName evidence="8">Sigma-70 family RNA polymerase sigma factor</fullName>
    </submittedName>
</protein>
<dbReference type="Pfam" id="PF04542">
    <property type="entry name" value="Sigma70_r2"/>
    <property type="match status" value="1"/>
</dbReference>
<evidence type="ECO:0000259" key="6">
    <source>
        <dbReference type="Pfam" id="PF04542"/>
    </source>
</evidence>
<evidence type="ECO:0000259" key="7">
    <source>
        <dbReference type="Pfam" id="PF04545"/>
    </source>
</evidence>
<dbReference type="Gene3D" id="1.10.1740.10">
    <property type="match status" value="1"/>
</dbReference>
<comment type="similarity">
    <text evidence="1">Belongs to the sigma-70 factor family. ECF subfamily.</text>
</comment>
<dbReference type="Gene3D" id="1.10.10.10">
    <property type="entry name" value="Winged helix-like DNA-binding domain superfamily/Winged helix DNA-binding domain"/>
    <property type="match status" value="1"/>
</dbReference>
<dbReference type="CDD" id="cd06171">
    <property type="entry name" value="Sigma70_r4"/>
    <property type="match status" value="1"/>
</dbReference>
<keyword evidence="4" id="KW-0238">DNA-binding</keyword>
<proteinExistence type="inferred from homology"/>
<evidence type="ECO:0000313" key="8">
    <source>
        <dbReference type="EMBL" id="MDQ7246306.1"/>
    </source>
</evidence>
<dbReference type="NCBIfam" id="TIGR02937">
    <property type="entry name" value="sigma70-ECF"/>
    <property type="match status" value="1"/>
</dbReference>
<reference evidence="9" key="1">
    <citation type="submission" date="2023-08" db="EMBL/GenBank/DDBJ databases">
        <title>Rhodospirillaceae gen. nov., a novel taxon isolated from the Yangtze River Yuezi River estuary sludge.</title>
        <authorList>
            <person name="Ruan L."/>
        </authorList>
    </citation>
    <scope>NUCLEOTIDE SEQUENCE [LARGE SCALE GENOMIC DNA]</scope>
    <source>
        <strain evidence="9">R-7</strain>
    </source>
</reference>
<dbReference type="PANTHER" id="PTHR43133:SF32">
    <property type="entry name" value="BLR3042 PROTEIN"/>
    <property type="match status" value="1"/>
</dbReference>
<evidence type="ECO:0000256" key="2">
    <source>
        <dbReference type="ARBA" id="ARBA00023015"/>
    </source>
</evidence>
<evidence type="ECO:0000313" key="9">
    <source>
        <dbReference type="Proteomes" id="UP001230156"/>
    </source>
</evidence>
<keyword evidence="3" id="KW-0731">Sigma factor</keyword>
<gene>
    <name evidence="8" type="ORF">Q8A70_01450</name>
</gene>
<feature type="domain" description="RNA polymerase sigma-70 region 2" evidence="6">
    <location>
        <begin position="32"/>
        <end position="98"/>
    </location>
</feature>